<name>A0ABX6TMV7_9SPHI</name>
<gene>
    <name evidence="1" type="ORF">H9N25_10465</name>
</gene>
<sequence length="162" mass="18712">MKKYLAPLLLCLVLHFSCKKQNPSEPEPPEVNLYTDQQVIGKWVYQSLKVNGTTYPYPHRSGCGKDRFYFLNRPSQDHDYVELIHLNSNCALQTTDMDWKLKGENLILNFGSQQFIYKILRLNSSNFDVLVNTDYDGDGKVDKLEIYATKENCSTGDPYCQN</sequence>
<dbReference type="RefSeq" id="WP_190328846.1">
    <property type="nucleotide sequence ID" value="NZ_CP061171.1"/>
</dbReference>
<evidence type="ECO:0008006" key="3">
    <source>
        <dbReference type="Google" id="ProtNLM"/>
    </source>
</evidence>
<organism evidence="1 2">
    <name type="scientific">Pedobacter riviphilus</name>
    <dbReference type="NCBI Taxonomy" id="2766984"/>
    <lineage>
        <taxon>Bacteria</taxon>
        <taxon>Pseudomonadati</taxon>
        <taxon>Bacteroidota</taxon>
        <taxon>Sphingobacteriia</taxon>
        <taxon>Sphingobacteriales</taxon>
        <taxon>Sphingobacteriaceae</taxon>
        <taxon>Pedobacter</taxon>
    </lineage>
</organism>
<accession>A0ABX6TMV7</accession>
<dbReference type="EMBL" id="CP061171">
    <property type="protein sequence ID" value="QNR86768.1"/>
    <property type="molecule type" value="Genomic_DNA"/>
</dbReference>
<protein>
    <recommendedName>
        <fullName evidence="3">Lipocalin-like domain-containing protein</fullName>
    </recommendedName>
</protein>
<dbReference type="Proteomes" id="UP000516439">
    <property type="component" value="Chromosome"/>
</dbReference>
<keyword evidence="2" id="KW-1185">Reference proteome</keyword>
<evidence type="ECO:0000313" key="2">
    <source>
        <dbReference type="Proteomes" id="UP000516439"/>
    </source>
</evidence>
<proteinExistence type="predicted"/>
<evidence type="ECO:0000313" key="1">
    <source>
        <dbReference type="EMBL" id="QNR86768.1"/>
    </source>
</evidence>
<reference evidence="1 2" key="1">
    <citation type="submission" date="2020-09" db="EMBL/GenBank/DDBJ databases">
        <title>Pedobacter sp. SW-16 isolated from soil near Yeocheon.</title>
        <authorList>
            <person name="Im H.S."/>
            <person name="Joung Y."/>
            <person name="Lee S.-S."/>
        </authorList>
    </citation>
    <scope>NUCLEOTIDE SEQUENCE [LARGE SCALE GENOMIC DNA]</scope>
    <source>
        <strain evidence="1 2">SW-16</strain>
    </source>
</reference>